<name>A0ACC2N4S6_9HYME</name>
<proteinExistence type="predicted"/>
<keyword evidence="2" id="KW-1185">Reference proteome</keyword>
<organism evidence="1 2">
    <name type="scientific">Eretmocerus hayati</name>
    <dbReference type="NCBI Taxonomy" id="131215"/>
    <lineage>
        <taxon>Eukaryota</taxon>
        <taxon>Metazoa</taxon>
        <taxon>Ecdysozoa</taxon>
        <taxon>Arthropoda</taxon>
        <taxon>Hexapoda</taxon>
        <taxon>Insecta</taxon>
        <taxon>Pterygota</taxon>
        <taxon>Neoptera</taxon>
        <taxon>Endopterygota</taxon>
        <taxon>Hymenoptera</taxon>
        <taxon>Apocrita</taxon>
        <taxon>Proctotrupomorpha</taxon>
        <taxon>Chalcidoidea</taxon>
        <taxon>Aphelinidae</taxon>
        <taxon>Aphelininae</taxon>
        <taxon>Eretmocerus</taxon>
    </lineage>
</organism>
<dbReference type="Proteomes" id="UP001239111">
    <property type="component" value="Chromosome 4"/>
</dbReference>
<comment type="caution">
    <text evidence="1">The sequence shown here is derived from an EMBL/GenBank/DDBJ whole genome shotgun (WGS) entry which is preliminary data.</text>
</comment>
<dbReference type="EMBL" id="CM056744">
    <property type="protein sequence ID" value="KAJ8666067.1"/>
    <property type="molecule type" value="Genomic_DNA"/>
</dbReference>
<sequence length="243" mass="26994">MFFDGFCRSSSRSWKIRKKRKLERISKAMDGIAAAKMKKRKSSDIESVISYRIVDLSELGRSLECLACGTVLSLENIVSEKLLGLHSALSVKCHPCGIITPVATGRTDGRFADINKVIVLCSVHSGVGCVTLNEILATADLTCGLEKAVVGCGMEKHFRKVVPFLDTLSTLRKKAPDRKGPTLFKVPKLAEDFLEDNVDEGKFHDALYDVIILGKIVKLIGIEETLVKQTTNFKEWIEKYKMN</sequence>
<protein>
    <submittedName>
        <fullName evidence="1">Uncharacterized protein</fullName>
    </submittedName>
</protein>
<reference evidence="1" key="1">
    <citation type="submission" date="2023-04" db="EMBL/GenBank/DDBJ databases">
        <title>A chromosome-level genome assembly of the parasitoid wasp Eretmocerus hayati.</title>
        <authorList>
            <person name="Zhong Y."/>
            <person name="Liu S."/>
            <person name="Liu Y."/>
        </authorList>
    </citation>
    <scope>NUCLEOTIDE SEQUENCE</scope>
    <source>
        <strain evidence="1">ZJU_SS_LIU_2023</strain>
    </source>
</reference>
<evidence type="ECO:0000313" key="2">
    <source>
        <dbReference type="Proteomes" id="UP001239111"/>
    </source>
</evidence>
<evidence type="ECO:0000313" key="1">
    <source>
        <dbReference type="EMBL" id="KAJ8666067.1"/>
    </source>
</evidence>
<accession>A0ACC2N4S6</accession>
<gene>
    <name evidence="1" type="ORF">QAD02_007729</name>
</gene>